<dbReference type="GO" id="GO:0016020">
    <property type="term" value="C:membrane"/>
    <property type="evidence" value="ECO:0007669"/>
    <property type="project" value="InterPro"/>
</dbReference>
<dbReference type="Gene3D" id="2.60.120.200">
    <property type="match status" value="1"/>
</dbReference>
<gene>
    <name evidence="2" type="ORF">DNTS_005353</name>
</gene>
<dbReference type="PROSITE" id="PS50060">
    <property type="entry name" value="MAM_2"/>
    <property type="match status" value="1"/>
</dbReference>
<evidence type="ECO:0000313" key="2">
    <source>
        <dbReference type="EMBL" id="TRY55584.1"/>
    </source>
</evidence>
<dbReference type="InterPro" id="IPR000998">
    <property type="entry name" value="MAM_dom"/>
</dbReference>
<reference evidence="2 3" key="1">
    <citation type="journal article" date="2019" name="Sci. Data">
        <title>Hybrid genome assembly and annotation of Danionella translucida.</title>
        <authorList>
            <person name="Kadobianskyi M."/>
            <person name="Schulze L."/>
            <person name="Schuelke M."/>
            <person name="Judkewitz B."/>
        </authorList>
    </citation>
    <scope>NUCLEOTIDE SEQUENCE [LARGE SCALE GENOMIC DNA]</scope>
    <source>
        <strain evidence="2 3">Bolton</strain>
    </source>
</reference>
<name>A0A553MQX2_9TELE</name>
<dbReference type="Proteomes" id="UP000316079">
    <property type="component" value="Unassembled WGS sequence"/>
</dbReference>
<evidence type="ECO:0000259" key="1">
    <source>
        <dbReference type="PROSITE" id="PS50060"/>
    </source>
</evidence>
<dbReference type="AlphaFoldDB" id="A0A553MQX2"/>
<feature type="domain" description="MAM" evidence="1">
    <location>
        <begin position="22"/>
        <end position="47"/>
    </location>
</feature>
<dbReference type="OrthoDB" id="8934511at2759"/>
<proteinExistence type="predicted"/>
<keyword evidence="3" id="KW-1185">Reference proteome</keyword>
<dbReference type="EMBL" id="SRMA01027316">
    <property type="protein sequence ID" value="TRY55584.1"/>
    <property type="molecule type" value="Genomic_DNA"/>
</dbReference>
<sequence length="107" mass="12639">MVSVVVEKKRIPYYMEYDQNVAGCTFEEDSDPTLCEYRQAQEDDFDWTLVRTYSWPHMTSDLTREPPTTLFCKAYRAFSKHRCVVFEDQVIIVGGRKEERTPNDSQI</sequence>
<evidence type="ECO:0000313" key="3">
    <source>
        <dbReference type="Proteomes" id="UP000316079"/>
    </source>
</evidence>
<accession>A0A553MQX2</accession>
<organism evidence="2 3">
    <name type="scientific">Danionella cerebrum</name>
    <dbReference type="NCBI Taxonomy" id="2873325"/>
    <lineage>
        <taxon>Eukaryota</taxon>
        <taxon>Metazoa</taxon>
        <taxon>Chordata</taxon>
        <taxon>Craniata</taxon>
        <taxon>Vertebrata</taxon>
        <taxon>Euteleostomi</taxon>
        <taxon>Actinopterygii</taxon>
        <taxon>Neopterygii</taxon>
        <taxon>Teleostei</taxon>
        <taxon>Ostariophysi</taxon>
        <taxon>Cypriniformes</taxon>
        <taxon>Danionidae</taxon>
        <taxon>Danioninae</taxon>
        <taxon>Danionella</taxon>
    </lineage>
</organism>
<protein>
    <recommendedName>
        <fullName evidence="1">MAM domain-containing protein</fullName>
    </recommendedName>
</protein>
<dbReference type="STRING" id="623744.A0A553MQX2"/>
<comment type="caution">
    <text evidence="2">The sequence shown here is derived from an EMBL/GenBank/DDBJ whole genome shotgun (WGS) entry which is preliminary data.</text>
</comment>